<organism evidence="2 3">
    <name type="scientific">Pseudodesulfovibrio alkaliphilus</name>
    <dbReference type="NCBI Taxonomy" id="2661613"/>
    <lineage>
        <taxon>Bacteria</taxon>
        <taxon>Pseudomonadati</taxon>
        <taxon>Thermodesulfobacteriota</taxon>
        <taxon>Desulfovibrionia</taxon>
        <taxon>Desulfovibrionales</taxon>
        <taxon>Desulfovibrionaceae</taxon>
    </lineage>
</organism>
<keyword evidence="3" id="KW-1185">Reference proteome</keyword>
<sequence length="97" mass="11195">MRRPPLLPRLMTALAAILLAAPLLAGCATQWQNPDIKDSHEAKVRFDQDSRACDVIAGEQYPLDKNRQYKVYSQCMNDRGWLIRDGEYRFNTRTPKD</sequence>
<comment type="caution">
    <text evidence="2">The sequence shown here is derived from an EMBL/GenBank/DDBJ whole genome shotgun (WGS) entry which is preliminary data.</text>
</comment>
<dbReference type="EMBL" id="WODC01000005">
    <property type="protein sequence ID" value="MUM77715.1"/>
    <property type="molecule type" value="Genomic_DNA"/>
</dbReference>
<keyword evidence="1" id="KW-0732">Signal</keyword>
<proteinExistence type="predicted"/>
<feature type="chain" id="PRO_5029519406" description="Lipoprotein" evidence="1">
    <location>
        <begin position="26"/>
        <end position="97"/>
    </location>
</feature>
<dbReference type="RefSeq" id="WP_155934144.1">
    <property type="nucleotide sequence ID" value="NZ_WODC01000005.1"/>
</dbReference>
<feature type="signal peptide" evidence="1">
    <location>
        <begin position="1"/>
        <end position="25"/>
    </location>
</feature>
<evidence type="ECO:0000256" key="1">
    <source>
        <dbReference type="SAM" id="SignalP"/>
    </source>
</evidence>
<dbReference type="Proteomes" id="UP000461162">
    <property type="component" value="Unassembled WGS sequence"/>
</dbReference>
<gene>
    <name evidence="2" type="ORF">GKC30_08720</name>
</gene>
<evidence type="ECO:0000313" key="2">
    <source>
        <dbReference type="EMBL" id="MUM77715.1"/>
    </source>
</evidence>
<dbReference type="PROSITE" id="PS51257">
    <property type="entry name" value="PROKAR_LIPOPROTEIN"/>
    <property type="match status" value="1"/>
</dbReference>
<protein>
    <recommendedName>
        <fullName evidence="4">Lipoprotein</fullName>
    </recommendedName>
</protein>
<dbReference type="AlphaFoldDB" id="A0A7K1KNP1"/>
<evidence type="ECO:0000313" key="3">
    <source>
        <dbReference type="Proteomes" id="UP000461162"/>
    </source>
</evidence>
<name>A0A7K1KNP1_9BACT</name>
<evidence type="ECO:0008006" key="4">
    <source>
        <dbReference type="Google" id="ProtNLM"/>
    </source>
</evidence>
<reference evidence="2 3" key="1">
    <citation type="submission" date="2019-11" db="EMBL/GenBank/DDBJ databases">
        <title>Pseudodesulfovibrio alkaliphilus, sp. nov., an alkaliphilic sulfate-reducing bacteria from mud volcano of Taman peninsula, Russia.</title>
        <authorList>
            <person name="Frolova A."/>
            <person name="Merkel A.Y."/>
            <person name="Slobodkin A.I."/>
        </authorList>
    </citation>
    <scope>NUCLEOTIDE SEQUENCE [LARGE SCALE GENOMIC DNA]</scope>
    <source>
        <strain evidence="2 3">F-1</strain>
    </source>
</reference>
<accession>A0A7K1KNP1</accession>